<gene>
    <name evidence="4" type="ORF">OKIOD_LOCUS1061</name>
</gene>
<evidence type="ECO:0000313" key="5">
    <source>
        <dbReference type="Proteomes" id="UP001158576"/>
    </source>
</evidence>
<dbReference type="SUPFAM" id="SSF57424">
    <property type="entry name" value="LDL receptor-like module"/>
    <property type="match status" value="2"/>
</dbReference>
<dbReference type="SMART" id="SM00192">
    <property type="entry name" value="LDLa"/>
    <property type="match status" value="2"/>
</dbReference>
<dbReference type="InterPro" id="IPR036055">
    <property type="entry name" value="LDL_receptor-like_sf"/>
</dbReference>
<name>A0ABN7RL00_OIKDI</name>
<dbReference type="EMBL" id="OU015568">
    <property type="protein sequence ID" value="CAG5080203.1"/>
    <property type="molecule type" value="Genomic_DNA"/>
</dbReference>
<dbReference type="PROSITE" id="PS50068">
    <property type="entry name" value="LDLRA_2"/>
    <property type="match status" value="1"/>
</dbReference>
<feature type="disulfide bond" evidence="2">
    <location>
        <begin position="70"/>
        <end position="85"/>
    </location>
</feature>
<dbReference type="InterPro" id="IPR002172">
    <property type="entry name" value="LDrepeatLR_classA_rpt"/>
</dbReference>
<evidence type="ECO:0000256" key="2">
    <source>
        <dbReference type="PROSITE-ProRule" id="PRU00124"/>
    </source>
</evidence>
<evidence type="ECO:0000256" key="1">
    <source>
        <dbReference type="ARBA" id="ARBA00023157"/>
    </source>
</evidence>
<organism evidence="4 5">
    <name type="scientific">Oikopleura dioica</name>
    <name type="common">Tunicate</name>
    <dbReference type="NCBI Taxonomy" id="34765"/>
    <lineage>
        <taxon>Eukaryota</taxon>
        <taxon>Metazoa</taxon>
        <taxon>Chordata</taxon>
        <taxon>Tunicata</taxon>
        <taxon>Appendicularia</taxon>
        <taxon>Copelata</taxon>
        <taxon>Oikopleuridae</taxon>
        <taxon>Oikopleura</taxon>
    </lineage>
</organism>
<dbReference type="CDD" id="cd00112">
    <property type="entry name" value="LDLa"/>
    <property type="match status" value="1"/>
</dbReference>
<accession>A0ABN7RL00</accession>
<reference evidence="4 5" key="1">
    <citation type="submission" date="2021-04" db="EMBL/GenBank/DDBJ databases">
        <authorList>
            <person name="Bliznina A."/>
        </authorList>
    </citation>
    <scope>NUCLEOTIDE SEQUENCE [LARGE SCALE GENOMIC DNA]</scope>
</reference>
<dbReference type="Gene3D" id="4.10.400.10">
    <property type="entry name" value="Low-density Lipoprotein Receptor"/>
    <property type="match status" value="1"/>
</dbReference>
<evidence type="ECO:0000256" key="3">
    <source>
        <dbReference type="SAM" id="SignalP"/>
    </source>
</evidence>
<feature type="signal peptide" evidence="3">
    <location>
        <begin position="1"/>
        <end position="21"/>
    </location>
</feature>
<comment type="caution">
    <text evidence="2">Lacks conserved residue(s) required for the propagation of feature annotation.</text>
</comment>
<keyword evidence="3" id="KW-0732">Signal</keyword>
<evidence type="ECO:0000313" key="4">
    <source>
        <dbReference type="EMBL" id="CAG5080203.1"/>
    </source>
</evidence>
<dbReference type="Gene3D" id="4.10.1220.10">
    <property type="entry name" value="EGF-type module"/>
    <property type="match status" value="1"/>
</dbReference>
<protein>
    <submittedName>
        <fullName evidence="4">Oidioi.mRNA.OKI2018_I69.PAR.g9503.t1.cds</fullName>
    </submittedName>
</protein>
<keyword evidence="1 2" id="KW-1015">Disulfide bond</keyword>
<sequence length="196" mass="21720">MRIFRVFLLEIVLSQPDPACQAPQKVCNGIKDCFLGEDEMNCPIQSSTGEENCVNLFRCDNKCLDNSKVCDGNQDCTNGMDETLCYFYSNPEFWMTESEGPCGQDPKCSNPLTCDDSCDLVGFYRCYDARQNQVDDSFCASAGPNYVNKKCSSCVVTEPGNLATGNQENETGENEENGSSTRFLSFLIFASIVILQ</sequence>
<keyword evidence="5" id="KW-1185">Reference proteome</keyword>
<dbReference type="Proteomes" id="UP001158576">
    <property type="component" value="Chromosome PAR"/>
</dbReference>
<dbReference type="PRINTS" id="PR00261">
    <property type="entry name" value="LDLRECEPTOR"/>
</dbReference>
<proteinExistence type="predicted"/>
<feature type="chain" id="PRO_5047046698" evidence="3">
    <location>
        <begin position="22"/>
        <end position="196"/>
    </location>
</feature>